<gene>
    <name evidence="2" type="ORF">SAMN04488026_106621</name>
</gene>
<dbReference type="STRING" id="571298.SAMN04488026_106621"/>
<organism evidence="2 3">
    <name type="scientific">Aliiruegeria lutimaris</name>
    <dbReference type="NCBI Taxonomy" id="571298"/>
    <lineage>
        <taxon>Bacteria</taxon>
        <taxon>Pseudomonadati</taxon>
        <taxon>Pseudomonadota</taxon>
        <taxon>Alphaproteobacteria</taxon>
        <taxon>Rhodobacterales</taxon>
        <taxon>Roseobacteraceae</taxon>
        <taxon>Aliiruegeria</taxon>
    </lineage>
</organism>
<proteinExistence type="predicted"/>
<keyword evidence="1" id="KW-1133">Transmembrane helix</keyword>
<keyword evidence="1" id="KW-0472">Membrane</keyword>
<dbReference type="OrthoDB" id="7874312at2"/>
<feature type="transmembrane region" description="Helical" evidence="1">
    <location>
        <begin position="96"/>
        <end position="120"/>
    </location>
</feature>
<name>A0A1G9H2R7_9RHOB</name>
<keyword evidence="3" id="KW-1185">Reference proteome</keyword>
<dbReference type="RefSeq" id="WP_093162405.1">
    <property type="nucleotide sequence ID" value="NZ_FNEK01000066.1"/>
</dbReference>
<accession>A0A1G9H2R7</accession>
<evidence type="ECO:0000313" key="2">
    <source>
        <dbReference type="EMBL" id="SDL07094.1"/>
    </source>
</evidence>
<sequence>MMNRSLPETNAELALLWREQLGVRGKNTLQAKLRRAPGTLPRALRREVRFLIDMEKLWDNPKLRRQIDFGRIEKAQSELRRFLDAIDPRDRLIGRFIGIIAPLMLNILLIFAAVVTWLVMTGRV</sequence>
<dbReference type="EMBL" id="FNEK01000066">
    <property type="protein sequence ID" value="SDL07094.1"/>
    <property type="molecule type" value="Genomic_DNA"/>
</dbReference>
<keyword evidence="1" id="KW-0812">Transmembrane</keyword>
<dbReference type="AlphaFoldDB" id="A0A1G9H2R7"/>
<protein>
    <submittedName>
        <fullName evidence="2">Uncharacterized protein</fullName>
    </submittedName>
</protein>
<evidence type="ECO:0000313" key="3">
    <source>
        <dbReference type="Proteomes" id="UP000199382"/>
    </source>
</evidence>
<dbReference type="Proteomes" id="UP000199382">
    <property type="component" value="Unassembled WGS sequence"/>
</dbReference>
<reference evidence="2 3" key="1">
    <citation type="submission" date="2016-10" db="EMBL/GenBank/DDBJ databases">
        <authorList>
            <person name="de Groot N.N."/>
        </authorList>
    </citation>
    <scope>NUCLEOTIDE SEQUENCE [LARGE SCALE GENOMIC DNA]</scope>
    <source>
        <strain evidence="2 3">DSM 25294</strain>
    </source>
</reference>
<evidence type="ECO:0000256" key="1">
    <source>
        <dbReference type="SAM" id="Phobius"/>
    </source>
</evidence>